<reference evidence="11 12" key="1">
    <citation type="submission" date="2024-01" db="EMBL/GenBank/DDBJ databases">
        <title>Hyphobacterium bacterium isolated from marine sediment.</title>
        <authorList>
            <person name="Zhao S."/>
        </authorList>
    </citation>
    <scope>NUCLEOTIDE SEQUENCE [LARGE SCALE GENOMIC DNA]</scope>
    <source>
        <strain evidence="12">HN65</strain>
    </source>
</reference>
<evidence type="ECO:0000259" key="8">
    <source>
        <dbReference type="Pfam" id="PF02770"/>
    </source>
</evidence>
<evidence type="ECO:0000259" key="9">
    <source>
        <dbReference type="Pfam" id="PF02771"/>
    </source>
</evidence>
<dbReference type="InterPro" id="IPR025878">
    <property type="entry name" value="Acyl-CoA_dh-like_C_dom"/>
</dbReference>
<dbReference type="Gene3D" id="1.10.540.10">
    <property type="entry name" value="Acyl-CoA dehydrogenase/oxidase, N-terminal domain"/>
    <property type="match status" value="1"/>
</dbReference>
<dbReference type="PANTHER" id="PTHR42803">
    <property type="entry name" value="ACYL-COA DEHYDROGENASE"/>
    <property type="match status" value="1"/>
</dbReference>
<keyword evidence="3 6" id="KW-0285">Flavoprotein</keyword>
<evidence type="ECO:0000313" key="12">
    <source>
        <dbReference type="Proteomes" id="UP001354971"/>
    </source>
</evidence>
<keyword evidence="5 6" id="KW-0560">Oxidoreductase</keyword>
<dbReference type="InterPro" id="IPR009075">
    <property type="entry name" value="AcylCo_DH/oxidase_C"/>
</dbReference>
<dbReference type="EMBL" id="JAZDRP010000002">
    <property type="protein sequence ID" value="MEE2525404.1"/>
    <property type="molecule type" value="Genomic_DNA"/>
</dbReference>
<evidence type="ECO:0000256" key="3">
    <source>
        <dbReference type="ARBA" id="ARBA00022630"/>
    </source>
</evidence>
<dbReference type="Pfam" id="PF12806">
    <property type="entry name" value="Acyl-CoA_dh_C"/>
    <property type="match status" value="1"/>
</dbReference>
<comment type="cofactor">
    <cofactor evidence="1 6">
        <name>FAD</name>
        <dbReference type="ChEBI" id="CHEBI:57692"/>
    </cofactor>
</comment>
<comment type="caution">
    <text evidence="11">The sequence shown here is derived from an EMBL/GenBank/DDBJ whole genome shotgun (WGS) entry which is preliminary data.</text>
</comment>
<dbReference type="RefSeq" id="WP_330198067.1">
    <property type="nucleotide sequence ID" value="NZ_JAZDRP010000002.1"/>
</dbReference>
<evidence type="ECO:0000256" key="5">
    <source>
        <dbReference type="ARBA" id="ARBA00023002"/>
    </source>
</evidence>
<proteinExistence type="inferred from homology"/>
<dbReference type="InterPro" id="IPR037069">
    <property type="entry name" value="AcylCoA_DH/ox_N_sf"/>
</dbReference>
<dbReference type="Gene3D" id="1.20.140.10">
    <property type="entry name" value="Butyryl-CoA Dehydrogenase, subunit A, domain 3"/>
    <property type="match status" value="1"/>
</dbReference>
<organism evidence="11 12">
    <name type="scientific">Hyphobacterium lacteum</name>
    <dbReference type="NCBI Taxonomy" id="3116575"/>
    <lineage>
        <taxon>Bacteria</taxon>
        <taxon>Pseudomonadati</taxon>
        <taxon>Pseudomonadota</taxon>
        <taxon>Alphaproteobacteria</taxon>
        <taxon>Maricaulales</taxon>
        <taxon>Maricaulaceae</taxon>
        <taxon>Hyphobacterium</taxon>
    </lineage>
</organism>
<dbReference type="InterPro" id="IPR006091">
    <property type="entry name" value="Acyl-CoA_Oxase/DH_mid-dom"/>
</dbReference>
<evidence type="ECO:0000256" key="1">
    <source>
        <dbReference type="ARBA" id="ARBA00001974"/>
    </source>
</evidence>
<feature type="domain" description="Acyl-CoA dehydrogenase/oxidase C-terminal" evidence="7">
    <location>
        <begin position="282"/>
        <end position="451"/>
    </location>
</feature>
<evidence type="ECO:0000256" key="4">
    <source>
        <dbReference type="ARBA" id="ARBA00022827"/>
    </source>
</evidence>
<accession>A0ABU7LPX6</accession>
<evidence type="ECO:0000256" key="2">
    <source>
        <dbReference type="ARBA" id="ARBA00009347"/>
    </source>
</evidence>
<dbReference type="PANTHER" id="PTHR42803:SF1">
    <property type="entry name" value="BROAD-SPECIFICITY LINEAR ACYL-COA DEHYDROGENASE FADE5"/>
    <property type="match status" value="1"/>
</dbReference>
<dbReference type="SUPFAM" id="SSF56645">
    <property type="entry name" value="Acyl-CoA dehydrogenase NM domain-like"/>
    <property type="match status" value="1"/>
</dbReference>
<dbReference type="InterPro" id="IPR036250">
    <property type="entry name" value="AcylCo_DH-like_C"/>
</dbReference>
<dbReference type="Pfam" id="PF02770">
    <property type="entry name" value="Acyl-CoA_dh_M"/>
    <property type="match status" value="1"/>
</dbReference>
<dbReference type="SUPFAM" id="SSF47203">
    <property type="entry name" value="Acyl-CoA dehydrogenase C-terminal domain-like"/>
    <property type="match status" value="1"/>
</dbReference>
<name>A0ABU7LPX6_9PROT</name>
<protein>
    <submittedName>
        <fullName evidence="11">Acyl-CoA dehydrogenase C-terminal domain-containing protein</fullName>
    </submittedName>
</protein>
<comment type="similarity">
    <text evidence="2 6">Belongs to the acyl-CoA dehydrogenase family.</text>
</comment>
<dbReference type="Proteomes" id="UP001354971">
    <property type="component" value="Unassembled WGS sequence"/>
</dbReference>
<dbReference type="Pfam" id="PF00441">
    <property type="entry name" value="Acyl-CoA_dh_1"/>
    <property type="match status" value="1"/>
</dbReference>
<keyword evidence="12" id="KW-1185">Reference proteome</keyword>
<keyword evidence="4 6" id="KW-0274">FAD</keyword>
<dbReference type="InterPro" id="IPR052166">
    <property type="entry name" value="Diverse_Acyl-CoA_DH"/>
</dbReference>
<dbReference type="Gene3D" id="2.40.110.10">
    <property type="entry name" value="Butyryl-CoA Dehydrogenase, subunit A, domain 2"/>
    <property type="match status" value="1"/>
</dbReference>
<dbReference type="Pfam" id="PF02771">
    <property type="entry name" value="Acyl-CoA_dh_N"/>
    <property type="match status" value="1"/>
</dbReference>
<evidence type="ECO:0000313" key="11">
    <source>
        <dbReference type="EMBL" id="MEE2525404.1"/>
    </source>
</evidence>
<feature type="domain" description="Acyl-CoA oxidase/dehydrogenase middle" evidence="8">
    <location>
        <begin position="163"/>
        <end position="271"/>
    </location>
</feature>
<dbReference type="InterPro" id="IPR009100">
    <property type="entry name" value="AcylCoA_DH/oxidase_NM_dom_sf"/>
</dbReference>
<dbReference type="InterPro" id="IPR046373">
    <property type="entry name" value="Acyl-CoA_Oxase/DH_mid-dom_sf"/>
</dbReference>
<evidence type="ECO:0000259" key="10">
    <source>
        <dbReference type="Pfam" id="PF12806"/>
    </source>
</evidence>
<evidence type="ECO:0000256" key="6">
    <source>
        <dbReference type="RuleBase" id="RU362125"/>
    </source>
</evidence>
<feature type="domain" description="Acyl-CoA dehydrogenase/oxidase N-terminal" evidence="9">
    <location>
        <begin position="76"/>
        <end position="158"/>
    </location>
</feature>
<evidence type="ECO:0000259" key="7">
    <source>
        <dbReference type="Pfam" id="PF00441"/>
    </source>
</evidence>
<gene>
    <name evidence="11" type="ORF">V0U79_03425</name>
</gene>
<feature type="domain" description="Acetyl-CoA dehydrogenase-like C-terminal" evidence="10">
    <location>
        <begin position="467"/>
        <end position="587"/>
    </location>
</feature>
<dbReference type="InterPro" id="IPR013786">
    <property type="entry name" value="AcylCoA_DH/ox_N"/>
</dbReference>
<sequence length="592" mass="63903">MPVYTAPTRDYKFVLHDVLNITKYGNLPGFADADGDTVDAILEEAAKVSEQVLAPLNRVGDVEGCTRHDDGSVTTPTGFKEAYKQFAEAGWMGLSQPQEYGGQGLPQVLGLATGEMTSAANMAFGMYPGLTGGNVRALLAGGSEEQKQTYLPKMISGEWTGTMNLTEPHCGTDLGLLRTKAVPNGDGSYRISGQKIWISSGEHDMADNIIHLVLARIEGAPEGVKGISLFVVPKFILDENGNPGERNSLQCGGLEEKMGIHGNSTCVMNYDEATGWLVGEENKGLKIMFVMMNEARLGVGLQGLALGEVAYQNSLAFAKDRLQGRSLTGPQNPDGPADPIIVHPDVRRMLMDQKSFVEASRCFVSWTALHGDLEEKSDDPAQREKSGDYMSLLTPIVKAYLTDKGFKSVSDGLQVFGGSGYTEEWGMSQFLRDARITLIYEGTNGIQALDLVGRKLAMHGMRPINSFFAELDAFAASGGSEATQPFLDAVAATKAQLKEATDWLVENGLKDFNNAGASSHDYLQLFGLTCLTYMWGLMAKAAEAGDASDPFYSNKLKTGRYFLDRWVPEGGMHLAKVKAGAASMMALEAEAF</sequence>